<feature type="domain" description="PD-(D/E)XK endonuclease-like" evidence="1">
    <location>
        <begin position="22"/>
        <end position="307"/>
    </location>
</feature>
<proteinExistence type="predicted"/>
<dbReference type="AlphaFoldDB" id="A0ABD6A321"/>
<keyword evidence="3" id="KW-1185">Reference proteome</keyword>
<dbReference type="RefSeq" id="WP_340696097.1">
    <property type="nucleotide sequence ID" value="NZ_JBHTAT010000005.1"/>
</dbReference>
<dbReference type="EMBL" id="JBHTAT010000005">
    <property type="protein sequence ID" value="MFC7257307.1"/>
    <property type="molecule type" value="Genomic_DNA"/>
</dbReference>
<evidence type="ECO:0000313" key="3">
    <source>
        <dbReference type="Proteomes" id="UP001596434"/>
    </source>
</evidence>
<accession>A0ABD6A321</accession>
<reference evidence="2 3" key="1">
    <citation type="journal article" date="2019" name="Int. J. Syst. Evol. Microbiol.">
        <title>The Global Catalogue of Microorganisms (GCM) 10K type strain sequencing project: providing services to taxonomists for standard genome sequencing and annotation.</title>
        <authorList>
            <consortium name="The Broad Institute Genomics Platform"/>
            <consortium name="The Broad Institute Genome Sequencing Center for Infectious Disease"/>
            <person name="Wu L."/>
            <person name="Ma J."/>
        </authorList>
    </citation>
    <scope>NUCLEOTIDE SEQUENCE [LARGE SCALE GENOMIC DNA]</scope>
    <source>
        <strain evidence="2 3">GX21</strain>
    </source>
</reference>
<comment type="caution">
    <text evidence="2">The sequence shown here is derived from an EMBL/GenBank/DDBJ whole genome shotgun (WGS) entry which is preliminary data.</text>
</comment>
<evidence type="ECO:0000313" key="2">
    <source>
        <dbReference type="EMBL" id="MFC7257307.1"/>
    </source>
</evidence>
<dbReference type="InterPro" id="IPR011604">
    <property type="entry name" value="PDDEXK-like_dom_sf"/>
</dbReference>
<organism evidence="2 3">
    <name type="scientific">Haloplanus litoreus</name>
    <dbReference type="NCBI Taxonomy" id="767515"/>
    <lineage>
        <taxon>Archaea</taxon>
        <taxon>Methanobacteriati</taxon>
        <taxon>Methanobacteriota</taxon>
        <taxon>Stenosarchaea group</taxon>
        <taxon>Halobacteria</taxon>
        <taxon>Halobacteriales</taxon>
        <taxon>Haloferacaceae</taxon>
        <taxon>Haloplanus</taxon>
    </lineage>
</organism>
<dbReference type="Pfam" id="PF12705">
    <property type="entry name" value="PDDEXK_1"/>
    <property type="match status" value="1"/>
</dbReference>
<dbReference type="Proteomes" id="UP001596434">
    <property type="component" value="Unassembled WGS sequence"/>
</dbReference>
<sequence>MRCKHVSSSPLEGFDVTDVTFLSPSRLATYADCQRKFDYEYVQKVNAPEKTRLYLNQGRAYHGTIEVVCEATSPEDDAQLIYDRAVEAFPEQWREHISPDEYASDAHQEYQRLENLEAIKTFFDPDGGHGIDHARQSVATEKWLDCVENGLGLRGRADNILRTDEGIHVIDYKRKLRDVITSNTASVLEDHLDGTDHDPKRVKNVFQAATYIEGVKQSDLYEDGMNIRFSFYGLLNHTSFESTPDGYEISVRGYPRDTTDIYEEYHDTIWNLLQRAHEGITSGSHDPDPFPLIHDEACPDCKYREMCTESLAEGVKR</sequence>
<protein>
    <submittedName>
        <fullName evidence="2">PD-(D/E)XK nuclease family protein</fullName>
    </submittedName>
</protein>
<dbReference type="InterPro" id="IPR038726">
    <property type="entry name" value="PDDEXK_AddAB-type"/>
</dbReference>
<name>A0ABD6A321_9EURY</name>
<dbReference type="Gene3D" id="3.90.320.10">
    <property type="match status" value="1"/>
</dbReference>
<gene>
    <name evidence="2" type="ORF">ACFQKE_18820</name>
</gene>
<evidence type="ECO:0000259" key="1">
    <source>
        <dbReference type="Pfam" id="PF12705"/>
    </source>
</evidence>
<dbReference type="GeneID" id="96955612"/>